<protein>
    <submittedName>
        <fullName evidence="2">Nucleoside/nucleotide kinase family protein</fullName>
    </submittedName>
</protein>
<name>A0ABU7M6S2_9ACTN</name>
<dbReference type="Gene3D" id="3.40.50.300">
    <property type="entry name" value="P-loop containing nucleotide triphosphate hydrolases"/>
    <property type="match status" value="2"/>
</dbReference>
<dbReference type="SMART" id="SM00382">
    <property type="entry name" value="AAA"/>
    <property type="match status" value="1"/>
</dbReference>
<reference evidence="2 3" key="1">
    <citation type="submission" date="2024-01" db="EMBL/GenBank/DDBJ databases">
        <title>Draft genome sequence of Gordonia sp. LSe1-13.</title>
        <authorList>
            <person name="Suphannarot A."/>
            <person name="Mingma R."/>
        </authorList>
    </citation>
    <scope>NUCLEOTIDE SEQUENCE [LARGE SCALE GENOMIC DNA]</scope>
    <source>
        <strain evidence="2 3">LSe1-13</strain>
    </source>
</reference>
<dbReference type="NCBIfam" id="NF006743">
    <property type="entry name" value="PRK09270.1-2"/>
    <property type="match status" value="1"/>
</dbReference>
<comment type="caution">
    <text evidence="2">The sequence shown here is derived from an EMBL/GenBank/DDBJ whole genome shotgun (WGS) entry which is preliminary data.</text>
</comment>
<feature type="domain" description="AAA+ ATPase" evidence="1">
    <location>
        <begin position="24"/>
        <end position="216"/>
    </location>
</feature>
<accession>A0ABU7M6S2</accession>
<dbReference type="PANTHER" id="PTHR10285">
    <property type="entry name" value="URIDINE KINASE"/>
    <property type="match status" value="1"/>
</dbReference>
<dbReference type="Pfam" id="PF00485">
    <property type="entry name" value="PRK"/>
    <property type="match status" value="1"/>
</dbReference>
<keyword evidence="2" id="KW-0418">Kinase</keyword>
<keyword evidence="2" id="KW-0808">Transferase</keyword>
<dbReference type="InterPro" id="IPR006083">
    <property type="entry name" value="PRK/URK"/>
</dbReference>
<keyword evidence="3" id="KW-1185">Reference proteome</keyword>
<gene>
    <name evidence="2" type="ORF">VZC37_00555</name>
</gene>
<evidence type="ECO:0000313" key="2">
    <source>
        <dbReference type="EMBL" id="MEE3848802.1"/>
    </source>
</evidence>
<dbReference type="EMBL" id="JAZDUF010000001">
    <property type="protein sequence ID" value="MEE3848802.1"/>
    <property type="molecule type" value="Genomic_DNA"/>
</dbReference>
<proteinExistence type="predicted"/>
<evidence type="ECO:0000313" key="3">
    <source>
        <dbReference type="Proteomes" id="UP001347146"/>
    </source>
</evidence>
<dbReference type="InterPro" id="IPR027417">
    <property type="entry name" value="P-loop_NTPase"/>
</dbReference>
<evidence type="ECO:0000259" key="1">
    <source>
        <dbReference type="SMART" id="SM00382"/>
    </source>
</evidence>
<dbReference type="SUPFAM" id="SSF52540">
    <property type="entry name" value="P-loop containing nucleoside triphosphate hydrolases"/>
    <property type="match status" value="1"/>
</dbReference>
<dbReference type="GO" id="GO:0016301">
    <property type="term" value="F:kinase activity"/>
    <property type="evidence" value="ECO:0007669"/>
    <property type="project" value="UniProtKB-KW"/>
</dbReference>
<dbReference type="RefSeq" id="WP_330430472.1">
    <property type="nucleotide sequence ID" value="NZ_JAZDUF010000001.1"/>
</dbReference>
<organism evidence="2 3">
    <name type="scientific">Gordonia sesuvii</name>
    <dbReference type="NCBI Taxonomy" id="3116777"/>
    <lineage>
        <taxon>Bacteria</taxon>
        <taxon>Bacillati</taxon>
        <taxon>Actinomycetota</taxon>
        <taxon>Actinomycetes</taxon>
        <taxon>Mycobacteriales</taxon>
        <taxon>Gordoniaceae</taxon>
        <taxon>Gordonia</taxon>
    </lineage>
</organism>
<dbReference type="Proteomes" id="UP001347146">
    <property type="component" value="Unassembled WGS sequence"/>
</dbReference>
<dbReference type="InterPro" id="IPR003593">
    <property type="entry name" value="AAA+_ATPase"/>
</dbReference>
<sequence length="220" mass="23828">MPRHDDAAAAAVVADLPALLAEHRRVLLGIVGPPGAGKTTLARSVVDLVDDAYSVGTGALVPMDGFHLSNQVLDDLGRSDRKGAPDTFDADGFVSLIERITSDDDRPVYCPGFDHSMGEPVAARLVVGRAARVVVVEGNYLALDDDPWRGLPHLLHRIYFIDTPTDLRRSRLIERHIAAGKSRGEAQAWVDVVDEPNARLIGATRHRCDVVIDDAHPPIE</sequence>